<proteinExistence type="predicted"/>
<feature type="signal peptide" evidence="1">
    <location>
        <begin position="1"/>
        <end position="22"/>
    </location>
</feature>
<dbReference type="eggNOG" id="COG3391">
    <property type="taxonomic scope" value="Bacteria"/>
</dbReference>
<keyword evidence="1" id="KW-0732">Signal</keyword>
<evidence type="ECO:0000313" key="2">
    <source>
        <dbReference type="EMBL" id="EFC92206.1"/>
    </source>
</evidence>
<feature type="chain" id="PRO_5003040580" evidence="1">
    <location>
        <begin position="23"/>
        <end position="610"/>
    </location>
</feature>
<dbReference type="Proteomes" id="UP000006427">
    <property type="component" value="Unassembled WGS sequence"/>
</dbReference>
<dbReference type="STRING" id="469381.Dpep_2184"/>
<dbReference type="PaxDb" id="469381-Dpep_2184"/>
<evidence type="ECO:0000256" key="1">
    <source>
        <dbReference type="SAM" id="SignalP"/>
    </source>
</evidence>
<gene>
    <name evidence="2" type="ORF">Dpep_2184</name>
</gene>
<dbReference type="SUPFAM" id="SSF48452">
    <property type="entry name" value="TPR-like"/>
    <property type="match status" value="1"/>
</dbReference>
<dbReference type="AlphaFoldDB" id="D2Z3G6"/>
<dbReference type="EMBL" id="ABTR02000001">
    <property type="protein sequence ID" value="EFC92206.1"/>
    <property type="molecule type" value="Genomic_DNA"/>
</dbReference>
<name>D2Z3G6_9BACT</name>
<dbReference type="SUPFAM" id="SSF75011">
    <property type="entry name" value="3-carboxy-cis,cis-mucoante lactonizing enzyme"/>
    <property type="match status" value="1"/>
</dbReference>
<reference evidence="2 3" key="1">
    <citation type="journal article" date="2010" name="Stand. Genomic Sci.">
        <title>Permanent draft genome sequence of Dethiosulfovibrio peptidovorans type strain (SEBR 4207).</title>
        <authorList>
            <person name="Labutti K."/>
            <person name="Mayilraj S."/>
            <person name="Clum A."/>
            <person name="Lucas S."/>
            <person name="Glavina Del Rio T."/>
            <person name="Nolan M."/>
            <person name="Tice H."/>
            <person name="Cheng J.F."/>
            <person name="Pitluck S."/>
            <person name="Liolios K."/>
            <person name="Ivanova N."/>
            <person name="Mavromatis K."/>
            <person name="Mikhailova N."/>
            <person name="Pati A."/>
            <person name="Goodwin L."/>
            <person name="Chen A."/>
            <person name="Palaniappan K."/>
            <person name="Land M."/>
            <person name="Hauser L."/>
            <person name="Chang Y.J."/>
            <person name="Jeffries C.D."/>
            <person name="Rohde M."/>
            <person name="Spring S."/>
            <person name="Goker M."/>
            <person name="Woyke T."/>
            <person name="Bristow J."/>
            <person name="Eisen J.A."/>
            <person name="Markowitz V."/>
            <person name="Hugenholtz P."/>
            <person name="Kyrpides N.C."/>
            <person name="Klenk H.P."/>
            <person name="Lapidus A."/>
        </authorList>
    </citation>
    <scope>NUCLEOTIDE SEQUENCE [LARGE SCALE GENOMIC DNA]</scope>
    <source>
        <strain evidence="2 3">DSM 11002</strain>
    </source>
</reference>
<dbReference type="OrthoDB" id="2297at2"/>
<keyword evidence="3" id="KW-1185">Reference proteome</keyword>
<evidence type="ECO:0000313" key="3">
    <source>
        <dbReference type="Proteomes" id="UP000006427"/>
    </source>
</evidence>
<dbReference type="InterPro" id="IPR011990">
    <property type="entry name" value="TPR-like_helical_dom_sf"/>
</dbReference>
<organism evidence="2 3">
    <name type="scientific">Dethiosulfovibrio peptidovorans DSM 11002</name>
    <dbReference type="NCBI Taxonomy" id="469381"/>
    <lineage>
        <taxon>Bacteria</taxon>
        <taxon>Thermotogati</taxon>
        <taxon>Synergistota</taxon>
        <taxon>Synergistia</taxon>
        <taxon>Synergistales</taxon>
        <taxon>Dethiosulfovibrionaceae</taxon>
        <taxon>Dethiosulfovibrio</taxon>
    </lineage>
</organism>
<accession>D2Z3G6</accession>
<protein>
    <submittedName>
        <fullName evidence="2">Uncharacterized protein</fullName>
    </submittedName>
</protein>
<sequence>MVKKICLLASVLIFISVGSLKAQEPIQPAKGDRIISERFFVDSYRKLIERKYWSSLESVDDSLKADPYNVDCYLLKAIVERAMGLSERALSDLNSYLEVRPRDATAKGFFKGFSNNDGDPFRRIPVKYRGYSQSLKAFFKLPPQIATGTLGLAGSGFFGDSLALCDRISDRVQFFSPMEYRELSFESPVGLVPLSLNHFVVASEKGIVVEYEEDDALFKVVRSGDLGESLESIAFLSDTRMVAALPDTRKVGLYEYPSLKRISEWSPPQTGIFEPRGLAVRGASVAVSDRNGDKVFIFSWGDQNYVQLDKEAPRSLLWGVGGDLLSLSDYGTMSVFSPEEDGHWEISDKIEVEEGLSMARMKDQVYIIKADGRSITALTPTPLKKKGLTRDVILYEPLFEEINEDQGSAISVRMSINGPLISYTKSQSGVLSTVWQDTMKPGRILSIQDEVGSEAILVSGKNLNRISDTKALLISEEDNSLERGLRMIWEEGLPVSQLILDSSIELSKQQLSRILRFCLMNGVSISAWITKIPSDNLILAVENTGGTVYYSSSLSKKNIFPLKTNSFFIKIFYPDTVYSSGYPSKNMLSTIADFGMISYRGWLPVWPDLL</sequence>
<comment type="caution">
    <text evidence="2">The sequence shown here is derived from an EMBL/GenBank/DDBJ whole genome shotgun (WGS) entry which is preliminary data.</text>
</comment>